<feature type="compositionally biased region" description="Polar residues" evidence="1">
    <location>
        <begin position="36"/>
        <end position="55"/>
    </location>
</feature>
<evidence type="ECO:0000256" key="1">
    <source>
        <dbReference type="SAM" id="MobiDB-lite"/>
    </source>
</evidence>
<protein>
    <submittedName>
        <fullName evidence="2">Uncharacterized protein</fullName>
    </submittedName>
</protein>
<evidence type="ECO:0000313" key="3">
    <source>
        <dbReference type="Proteomes" id="UP000799444"/>
    </source>
</evidence>
<proteinExistence type="predicted"/>
<feature type="compositionally biased region" description="Low complexity" evidence="1">
    <location>
        <begin position="26"/>
        <end position="35"/>
    </location>
</feature>
<organism evidence="2 3">
    <name type="scientific">Polyplosphaeria fusca</name>
    <dbReference type="NCBI Taxonomy" id="682080"/>
    <lineage>
        <taxon>Eukaryota</taxon>
        <taxon>Fungi</taxon>
        <taxon>Dikarya</taxon>
        <taxon>Ascomycota</taxon>
        <taxon>Pezizomycotina</taxon>
        <taxon>Dothideomycetes</taxon>
        <taxon>Pleosporomycetidae</taxon>
        <taxon>Pleosporales</taxon>
        <taxon>Tetraplosphaeriaceae</taxon>
        <taxon>Polyplosphaeria</taxon>
    </lineage>
</organism>
<dbReference type="AlphaFoldDB" id="A0A9P4UUB8"/>
<sequence>MSQPTTSPSSPQLTSPTSPSAPSPSAPTTSASSSSKPNNQPTKVYPSSQNSTKGTYVNIVLL</sequence>
<dbReference type="Proteomes" id="UP000799444">
    <property type="component" value="Unassembled WGS sequence"/>
</dbReference>
<feature type="compositionally biased region" description="Low complexity" evidence="1">
    <location>
        <begin position="1"/>
        <end position="18"/>
    </location>
</feature>
<name>A0A9P4UUB8_9PLEO</name>
<reference evidence="2" key="1">
    <citation type="journal article" date="2020" name="Stud. Mycol.">
        <title>101 Dothideomycetes genomes: a test case for predicting lifestyles and emergence of pathogens.</title>
        <authorList>
            <person name="Haridas S."/>
            <person name="Albert R."/>
            <person name="Binder M."/>
            <person name="Bloem J."/>
            <person name="Labutti K."/>
            <person name="Salamov A."/>
            <person name="Andreopoulos B."/>
            <person name="Baker S."/>
            <person name="Barry K."/>
            <person name="Bills G."/>
            <person name="Bluhm B."/>
            <person name="Cannon C."/>
            <person name="Castanera R."/>
            <person name="Culley D."/>
            <person name="Daum C."/>
            <person name="Ezra D."/>
            <person name="Gonzalez J."/>
            <person name="Henrissat B."/>
            <person name="Kuo A."/>
            <person name="Liang C."/>
            <person name="Lipzen A."/>
            <person name="Lutzoni F."/>
            <person name="Magnuson J."/>
            <person name="Mondo S."/>
            <person name="Nolan M."/>
            <person name="Ohm R."/>
            <person name="Pangilinan J."/>
            <person name="Park H.-J."/>
            <person name="Ramirez L."/>
            <person name="Alfaro M."/>
            <person name="Sun H."/>
            <person name="Tritt A."/>
            <person name="Yoshinaga Y."/>
            <person name="Zwiers L.-H."/>
            <person name="Turgeon B."/>
            <person name="Goodwin S."/>
            <person name="Spatafora J."/>
            <person name="Crous P."/>
            <person name="Grigoriev I."/>
        </authorList>
    </citation>
    <scope>NUCLEOTIDE SEQUENCE</scope>
    <source>
        <strain evidence="2">CBS 125425</strain>
    </source>
</reference>
<dbReference type="EMBL" id="ML996268">
    <property type="protein sequence ID" value="KAF2728742.1"/>
    <property type="molecule type" value="Genomic_DNA"/>
</dbReference>
<feature type="region of interest" description="Disordered" evidence="1">
    <location>
        <begin position="1"/>
        <end position="62"/>
    </location>
</feature>
<keyword evidence="3" id="KW-1185">Reference proteome</keyword>
<evidence type="ECO:0000313" key="2">
    <source>
        <dbReference type="EMBL" id="KAF2728742.1"/>
    </source>
</evidence>
<comment type="caution">
    <text evidence="2">The sequence shown here is derived from an EMBL/GenBank/DDBJ whole genome shotgun (WGS) entry which is preliminary data.</text>
</comment>
<gene>
    <name evidence="2" type="ORF">EJ04DRAFT_516402</name>
</gene>
<accession>A0A9P4UUB8</accession>